<dbReference type="CDD" id="cd06307">
    <property type="entry name" value="PBP1_sugar_binding"/>
    <property type="match status" value="1"/>
</dbReference>
<dbReference type="EMBL" id="AZRA01000002">
    <property type="protein sequence ID" value="KDB54350.1"/>
    <property type="molecule type" value="Genomic_DNA"/>
</dbReference>
<accession>A0A059KSK3</accession>
<dbReference type="Gene3D" id="3.40.50.2300">
    <property type="match status" value="2"/>
</dbReference>
<evidence type="ECO:0000256" key="3">
    <source>
        <dbReference type="ARBA" id="ARBA00023163"/>
    </source>
</evidence>
<dbReference type="AlphaFoldDB" id="A0A059KSK3"/>
<sequence>MKSALPRDTAAPTMNDVAREAGVGVATVDRVINRRAPVREDTAQRVLAAAERLGFHRTALIRRRLAEPAARRRLGFLLQDRAIGFYRELGRELEGAARASQAEARVVHLADLSPERVAEALLELAQGCDAVALVAAEHPRIAAAITTASARGTPVFALISDLPSPELAGHVGIDHRKVGRTAAWAMARLCRQPGPVGLILGSHRYLCQEQCEASFRAWLRENAPDFRILETLVSLESVALAEQATLELLHRHPDLVGVYVAGGGIEGGLRGRAGQQRPPGLQTVCHDLTDITRQALLDGHATLVLSHPRDWIALRLVQDMHDALAADAPRGKVQSLLPFTTHSVADV</sequence>
<keyword evidence="3" id="KW-0804">Transcription</keyword>
<comment type="caution">
    <text evidence="5">The sequence shown here is derived from an EMBL/GenBank/DDBJ whole genome shotgun (WGS) entry which is preliminary data.</text>
</comment>
<name>A0A059KSK3_9BURK</name>
<dbReference type="SUPFAM" id="SSF53822">
    <property type="entry name" value="Periplasmic binding protein-like I"/>
    <property type="match status" value="1"/>
</dbReference>
<keyword evidence="6" id="KW-1185">Reference proteome</keyword>
<dbReference type="Pfam" id="PF13407">
    <property type="entry name" value="Peripla_BP_4"/>
    <property type="match status" value="1"/>
</dbReference>
<dbReference type="PROSITE" id="PS50932">
    <property type="entry name" value="HTH_LACI_2"/>
    <property type="match status" value="1"/>
</dbReference>
<dbReference type="PANTHER" id="PTHR30146:SF152">
    <property type="entry name" value="TRANSCRIPTIONAL REGULATORY PROTEIN"/>
    <property type="match status" value="1"/>
</dbReference>
<dbReference type="STRING" id="34103.SAMN05421778_106200"/>
<dbReference type="Pfam" id="PF00356">
    <property type="entry name" value="LacI"/>
    <property type="match status" value="1"/>
</dbReference>
<keyword evidence="2" id="KW-0238">DNA-binding</keyword>
<protein>
    <recommendedName>
        <fullName evidence="4">HTH lacI-type domain-containing protein</fullName>
    </recommendedName>
</protein>
<dbReference type="RefSeq" id="WP_037476996.1">
    <property type="nucleotide sequence ID" value="NZ_AZRA01000002.1"/>
</dbReference>
<dbReference type="GO" id="GO:0000976">
    <property type="term" value="F:transcription cis-regulatory region binding"/>
    <property type="evidence" value="ECO:0007669"/>
    <property type="project" value="TreeGrafter"/>
</dbReference>
<dbReference type="PRINTS" id="PR00036">
    <property type="entry name" value="HTHLACI"/>
</dbReference>
<evidence type="ECO:0000259" key="4">
    <source>
        <dbReference type="PROSITE" id="PS50932"/>
    </source>
</evidence>
<dbReference type="eggNOG" id="COG1879">
    <property type="taxonomic scope" value="Bacteria"/>
</dbReference>
<dbReference type="SUPFAM" id="SSF47413">
    <property type="entry name" value="lambda repressor-like DNA-binding domains"/>
    <property type="match status" value="1"/>
</dbReference>
<dbReference type="PANTHER" id="PTHR30146">
    <property type="entry name" value="LACI-RELATED TRANSCRIPTIONAL REPRESSOR"/>
    <property type="match status" value="1"/>
</dbReference>
<keyword evidence="1" id="KW-0805">Transcription regulation</keyword>
<evidence type="ECO:0000313" key="6">
    <source>
        <dbReference type="Proteomes" id="UP000026714"/>
    </source>
</evidence>
<dbReference type="GO" id="GO:0003700">
    <property type="term" value="F:DNA-binding transcription factor activity"/>
    <property type="evidence" value="ECO:0007669"/>
    <property type="project" value="TreeGrafter"/>
</dbReference>
<dbReference type="InterPro" id="IPR000843">
    <property type="entry name" value="HTH_LacI"/>
</dbReference>
<evidence type="ECO:0000256" key="1">
    <source>
        <dbReference type="ARBA" id="ARBA00023015"/>
    </source>
</evidence>
<evidence type="ECO:0000313" key="5">
    <source>
        <dbReference type="EMBL" id="KDB54350.1"/>
    </source>
</evidence>
<organism evidence="5 6">
    <name type="scientific">Sphaerotilus natans subsp. natans DSM 6575</name>
    <dbReference type="NCBI Taxonomy" id="1286631"/>
    <lineage>
        <taxon>Bacteria</taxon>
        <taxon>Pseudomonadati</taxon>
        <taxon>Pseudomonadota</taxon>
        <taxon>Betaproteobacteria</taxon>
        <taxon>Burkholderiales</taxon>
        <taxon>Sphaerotilaceae</taxon>
        <taxon>Sphaerotilus</taxon>
    </lineage>
</organism>
<proteinExistence type="predicted"/>
<dbReference type="InterPro" id="IPR010982">
    <property type="entry name" value="Lambda_DNA-bd_dom_sf"/>
</dbReference>
<dbReference type="PROSITE" id="PS00356">
    <property type="entry name" value="HTH_LACI_1"/>
    <property type="match status" value="1"/>
</dbReference>
<dbReference type="InterPro" id="IPR028082">
    <property type="entry name" value="Peripla_BP_I"/>
</dbReference>
<dbReference type="InterPro" id="IPR025997">
    <property type="entry name" value="SBP_2_dom"/>
</dbReference>
<gene>
    <name evidence="5" type="ORF">X805_00800</name>
</gene>
<dbReference type="SMART" id="SM00354">
    <property type="entry name" value="HTH_LACI"/>
    <property type="match status" value="1"/>
</dbReference>
<dbReference type="PATRIC" id="fig|1286631.3.peg.80"/>
<dbReference type="Gene3D" id="1.10.260.40">
    <property type="entry name" value="lambda repressor-like DNA-binding domains"/>
    <property type="match status" value="1"/>
</dbReference>
<dbReference type="Proteomes" id="UP000026714">
    <property type="component" value="Unassembled WGS sequence"/>
</dbReference>
<dbReference type="CDD" id="cd01392">
    <property type="entry name" value="HTH_LacI"/>
    <property type="match status" value="1"/>
</dbReference>
<reference evidence="5 6" key="1">
    <citation type="journal article" date="2014" name="FEMS Microbiol. Ecol.">
        <title>Sphaerotilus natans encrusted with nanoball-shaped Fe(III) oxide minerals formed by nitrate-reducing mixotrophic Fe(II) oxidation.</title>
        <authorList>
            <person name="Park S."/>
            <person name="Kim D.H."/>
            <person name="Lee J.H."/>
            <person name="Hur H.G."/>
        </authorList>
    </citation>
    <scope>NUCLEOTIDE SEQUENCE [LARGE SCALE GENOMIC DNA]</scope>
    <source>
        <strain evidence="5 6">DSM 6575</strain>
    </source>
</reference>
<feature type="domain" description="HTH lacI-type" evidence="4">
    <location>
        <begin position="12"/>
        <end position="67"/>
    </location>
</feature>
<evidence type="ECO:0000256" key="2">
    <source>
        <dbReference type="ARBA" id="ARBA00023125"/>
    </source>
</evidence>